<keyword evidence="2" id="KW-0472">Membrane</keyword>
<keyword evidence="2" id="KW-1133">Transmembrane helix</keyword>
<dbReference type="Proteomes" id="UP000663823">
    <property type="component" value="Unassembled WGS sequence"/>
</dbReference>
<dbReference type="EMBL" id="CAJNOH010000022">
    <property type="protein sequence ID" value="CAF0770701.1"/>
    <property type="molecule type" value="Genomic_DNA"/>
</dbReference>
<protein>
    <submittedName>
        <fullName evidence="3">Uncharacterized protein</fullName>
    </submittedName>
</protein>
<keyword evidence="7" id="KW-1185">Reference proteome</keyword>
<sequence length="417" mass="47461">MEQYLNLVLKNYTASFSQNSNENLFDEHDSPDIFADNDLHYKIPFWIGVIVISLLFLSVIIATIRYCFYTLCSSHIETEKMALMPPKSPCLSSNISNRNQRQKCQIVNPISHNSSDDNETSLSSIEQSRDNQSNISIMPINHHHSRSYLTTPRRHRTKKDIDHINNVSFSPTQISSSHVSVDFRKKVHDIYVLPVSPALSSLSSSTTTNTDEIIKIGSKTMPSRFRRHLSSSTNIDHDSTYCGIQNNCFADSPKPKDRILRYIQPPSQPPPLPPMHFNNNGKLSSLEHHSTITDLNLNSITIHFNTNEENQIKKSSPPPVPYRLRKPSQLPIGLEESKNQSDQTSIQFITELSPQDDCLGHTWPKPPESMSTSEISEPSSISYDHLIPTIIMQQNSTKNIFHRYQHDEHSILTESET</sequence>
<evidence type="ECO:0000256" key="1">
    <source>
        <dbReference type="SAM" id="MobiDB-lite"/>
    </source>
</evidence>
<evidence type="ECO:0000313" key="7">
    <source>
        <dbReference type="Proteomes" id="UP000663870"/>
    </source>
</evidence>
<accession>A0A813Q0W2</accession>
<feature type="transmembrane region" description="Helical" evidence="2">
    <location>
        <begin position="45"/>
        <end position="68"/>
    </location>
</feature>
<evidence type="ECO:0000313" key="3">
    <source>
        <dbReference type="EMBL" id="CAF0760111.1"/>
    </source>
</evidence>
<dbReference type="Proteomes" id="UP000663882">
    <property type="component" value="Unassembled WGS sequence"/>
</dbReference>
<dbReference type="Proteomes" id="UP000663870">
    <property type="component" value="Unassembled WGS sequence"/>
</dbReference>
<feature type="region of interest" description="Disordered" evidence="1">
    <location>
        <begin position="107"/>
        <end position="128"/>
    </location>
</feature>
<reference evidence="3" key="1">
    <citation type="submission" date="2021-02" db="EMBL/GenBank/DDBJ databases">
        <authorList>
            <person name="Nowell W R."/>
        </authorList>
    </citation>
    <scope>NUCLEOTIDE SEQUENCE</scope>
</reference>
<gene>
    <name evidence="5" type="ORF">JXQ802_LOCUS4532</name>
    <name evidence="6" type="ORF">OTI717_LOCUS2609</name>
    <name evidence="4" type="ORF">PYM288_LOCUS3092</name>
    <name evidence="3" type="ORF">RFH988_LOCUS1787</name>
</gene>
<evidence type="ECO:0000313" key="8">
    <source>
        <dbReference type="Proteomes" id="UP000663882"/>
    </source>
</evidence>
<evidence type="ECO:0000256" key="2">
    <source>
        <dbReference type="SAM" id="Phobius"/>
    </source>
</evidence>
<name>A0A813Q0W2_9BILA</name>
<dbReference type="OrthoDB" id="10004053at2759"/>
<proteinExistence type="predicted"/>
<evidence type="ECO:0000313" key="5">
    <source>
        <dbReference type="EMBL" id="CAF0807024.1"/>
    </source>
</evidence>
<evidence type="ECO:0000313" key="4">
    <source>
        <dbReference type="EMBL" id="CAF0770701.1"/>
    </source>
</evidence>
<dbReference type="AlphaFoldDB" id="A0A813Q0W2"/>
<dbReference type="EMBL" id="CAJNOL010000064">
    <property type="protein sequence ID" value="CAF0807024.1"/>
    <property type="molecule type" value="Genomic_DNA"/>
</dbReference>
<evidence type="ECO:0000313" key="6">
    <source>
        <dbReference type="EMBL" id="CAF3517362.1"/>
    </source>
</evidence>
<dbReference type="EMBL" id="CAJNOO010000035">
    <property type="protein sequence ID" value="CAF0760111.1"/>
    <property type="molecule type" value="Genomic_DNA"/>
</dbReference>
<dbReference type="EMBL" id="CAJOAX010000130">
    <property type="protein sequence ID" value="CAF3517362.1"/>
    <property type="molecule type" value="Genomic_DNA"/>
</dbReference>
<comment type="caution">
    <text evidence="3">The sequence shown here is derived from an EMBL/GenBank/DDBJ whole genome shotgun (WGS) entry which is preliminary data.</text>
</comment>
<organism evidence="3 8">
    <name type="scientific">Rotaria sordida</name>
    <dbReference type="NCBI Taxonomy" id="392033"/>
    <lineage>
        <taxon>Eukaryota</taxon>
        <taxon>Metazoa</taxon>
        <taxon>Spiralia</taxon>
        <taxon>Gnathifera</taxon>
        <taxon>Rotifera</taxon>
        <taxon>Eurotatoria</taxon>
        <taxon>Bdelloidea</taxon>
        <taxon>Philodinida</taxon>
        <taxon>Philodinidae</taxon>
        <taxon>Rotaria</taxon>
    </lineage>
</organism>
<dbReference type="Proteomes" id="UP000663854">
    <property type="component" value="Unassembled WGS sequence"/>
</dbReference>
<keyword evidence="2" id="KW-0812">Transmembrane</keyword>